<comment type="caution">
    <text evidence="1">The sequence shown here is derived from an EMBL/GenBank/DDBJ whole genome shotgun (WGS) entry which is preliminary data.</text>
</comment>
<dbReference type="RefSeq" id="WP_313833112.1">
    <property type="nucleotide sequence ID" value="NZ_JAQOUE010000001.1"/>
</dbReference>
<accession>A0ABU3K8P7</accession>
<gene>
    <name evidence="1" type="ORF">PPG34_09950</name>
</gene>
<reference evidence="1 2" key="1">
    <citation type="journal article" date="2023" name="ISME J.">
        <title>Cultivation and genomic characterization of novel and ubiquitous marine nitrite-oxidizing bacteria from the Nitrospirales.</title>
        <authorList>
            <person name="Mueller A.J."/>
            <person name="Daebeler A."/>
            <person name="Herbold C.W."/>
            <person name="Kirkegaard R.H."/>
            <person name="Daims H."/>
        </authorList>
    </citation>
    <scope>NUCLEOTIDE SEQUENCE [LARGE SCALE GENOMIC DNA]</scope>
    <source>
        <strain evidence="1 2">EB</strain>
    </source>
</reference>
<dbReference type="Proteomes" id="UP001250932">
    <property type="component" value="Unassembled WGS sequence"/>
</dbReference>
<dbReference type="EMBL" id="JAQOUE010000001">
    <property type="protein sequence ID" value="MDT7042673.1"/>
    <property type="molecule type" value="Genomic_DNA"/>
</dbReference>
<protein>
    <submittedName>
        <fullName evidence="1">Uncharacterized protein</fullName>
    </submittedName>
</protein>
<evidence type="ECO:0000313" key="1">
    <source>
        <dbReference type="EMBL" id="MDT7042673.1"/>
    </source>
</evidence>
<name>A0ABU3K8P7_9BACT</name>
<sequence>MSDVGQPERTTQHWTIAALETKLSEARQLKQGMMQAPLSRKIR</sequence>
<organism evidence="1 2">
    <name type="scientific">Candidatus Nitronereus thalassa</name>
    <dbReference type="NCBI Taxonomy" id="3020898"/>
    <lineage>
        <taxon>Bacteria</taxon>
        <taxon>Pseudomonadati</taxon>
        <taxon>Nitrospirota</taxon>
        <taxon>Nitrospiria</taxon>
        <taxon>Nitrospirales</taxon>
        <taxon>Nitrospiraceae</taxon>
        <taxon>Candidatus Nitronereus</taxon>
    </lineage>
</organism>
<proteinExistence type="predicted"/>
<evidence type="ECO:0000313" key="2">
    <source>
        <dbReference type="Proteomes" id="UP001250932"/>
    </source>
</evidence>
<keyword evidence="2" id="KW-1185">Reference proteome</keyword>